<accession>A0AAV3XQ92</accession>
<keyword evidence="1" id="KW-0472">Membrane</keyword>
<dbReference type="AlphaFoldDB" id="A0AAV3XQ92"/>
<keyword evidence="1" id="KW-1133">Transmembrane helix</keyword>
<dbReference type="RefSeq" id="WP_226591482.1">
    <property type="nucleotide sequence ID" value="NZ_BLAY01000196.1"/>
</dbReference>
<protein>
    <recommendedName>
        <fullName evidence="2">Phosphodiester glycosidase domain-containing protein</fullName>
    </recommendedName>
</protein>
<dbReference type="EMBL" id="BLAY01000196">
    <property type="protein sequence ID" value="GET43061.1"/>
    <property type="molecule type" value="Genomic_DNA"/>
</dbReference>
<gene>
    <name evidence="3" type="ORF">MiSe_78810</name>
</gene>
<feature type="transmembrane region" description="Helical" evidence="1">
    <location>
        <begin position="7"/>
        <end position="29"/>
    </location>
</feature>
<organism evidence="3 4">
    <name type="scientific">Microseira wollei NIES-4236</name>
    <dbReference type="NCBI Taxonomy" id="2530354"/>
    <lineage>
        <taxon>Bacteria</taxon>
        <taxon>Bacillati</taxon>
        <taxon>Cyanobacteriota</taxon>
        <taxon>Cyanophyceae</taxon>
        <taxon>Oscillatoriophycideae</taxon>
        <taxon>Aerosakkonematales</taxon>
        <taxon>Aerosakkonemataceae</taxon>
        <taxon>Microseira</taxon>
    </lineage>
</organism>
<reference evidence="3" key="1">
    <citation type="submission" date="2019-10" db="EMBL/GenBank/DDBJ databases">
        <title>Draft genome sequece of Microseira wollei NIES-4236.</title>
        <authorList>
            <person name="Yamaguchi H."/>
            <person name="Suzuki S."/>
            <person name="Kawachi M."/>
        </authorList>
    </citation>
    <scope>NUCLEOTIDE SEQUENCE</scope>
    <source>
        <strain evidence="3">NIES-4236</strain>
    </source>
</reference>
<evidence type="ECO:0000313" key="4">
    <source>
        <dbReference type="Proteomes" id="UP001050975"/>
    </source>
</evidence>
<evidence type="ECO:0000256" key="1">
    <source>
        <dbReference type="SAM" id="Phobius"/>
    </source>
</evidence>
<keyword evidence="1" id="KW-0812">Transmembrane</keyword>
<dbReference type="PANTHER" id="PTHR40446">
    <property type="entry name" value="N-ACETYLGLUCOSAMINE-1-PHOSPHODIESTER ALPHA-N-ACETYLGLUCOSAMINIDASE"/>
    <property type="match status" value="1"/>
</dbReference>
<evidence type="ECO:0000313" key="3">
    <source>
        <dbReference type="EMBL" id="GET43061.1"/>
    </source>
</evidence>
<evidence type="ECO:0000259" key="2">
    <source>
        <dbReference type="Pfam" id="PF09992"/>
    </source>
</evidence>
<dbReference type="Pfam" id="PF09992">
    <property type="entry name" value="NAGPA"/>
    <property type="match status" value="1"/>
</dbReference>
<sequence>MTHSTKRWLVALVFGMLILPFLFYGYLYLLRPARTDLKTTLFPGIIYQREARSTPRPYMLHIVTIDLNAPEVGILVTPGNPMPQSGEIRAMTTSEFVKKFQLQLAINANYFGPFREEHPWDFYPHSGDKINVIGQAISQGFVYSPPRAGWPVLCFDTNNRAQIIESGRCPDGTLQGVAGIDMLVSGGKAVKSDASDAKKPYARVAVAVGKKLWLIAVDGKQPHYSEGVTLAELSEIIVNLGAETALNLDGGGSTTMVIRDRSGVRVLNSPIHTKLPMRERPVANHLGFYVRKNPRAALTLPARKI</sequence>
<keyword evidence="4" id="KW-1185">Reference proteome</keyword>
<comment type="caution">
    <text evidence="3">The sequence shown here is derived from an EMBL/GenBank/DDBJ whole genome shotgun (WGS) entry which is preliminary data.</text>
</comment>
<feature type="domain" description="Phosphodiester glycosidase" evidence="2">
    <location>
        <begin position="102"/>
        <end position="289"/>
    </location>
</feature>
<name>A0AAV3XQ92_9CYAN</name>
<proteinExistence type="predicted"/>
<dbReference type="Proteomes" id="UP001050975">
    <property type="component" value="Unassembled WGS sequence"/>
</dbReference>
<dbReference type="InterPro" id="IPR018711">
    <property type="entry name" value="NAGPA"/>
</dbReference>
<dbReference type="PANTHER" id="PTHR40446:SF2">
    <property type="entry name" value="N-ACETYLGLUCOSAMINE-1-PHOSPHODIESTER ALPHA-N-ACETYLGLUCOSAMINIDASE"/>
    <property type="match status" value="1"/>
</dbReference>